<evidence type="ECO:0000256" key="1">
    <source>
        <dbReference type="SAM" id="MobiDB-lite"/>
    </source>
</evidence>
<dbReference type="Proteomes" id="UP000327118">
    <property type="component" value="Unassembled WGS sequence"/>
</dbReference>
<feature type="chain" id="PRO_5024918604" description="Extracellular membrane protein CFEM domain-containing protein" evidence="2">
    <location>
        <begin position="18"/>
        <end position="148"/>
    </location>
</feature>
<evidence type="ECO:0000256" key="2">
    <source>
        <dbReference type="SAM" id="SignalP"/>
    </source>
</evidence>
<feature type="signal peptide" evidence="2">
    <location>
        <begin position="1"/>
        <end position="17"/>
    </location>
</feature>
<dbReference type="OrthoDB" id="5597238at2759"/>
<keyword evidence="4" id="KW-1185">Reference proteome</keyword>
<name>A0A5N6Z832_9EURO</name>
<reference evidence="4" key="1">
    <citation type="submission" date="2019-04" db="EMBL/GenBank/DDBJ databases">
        <title>Friends and foes A comparative genomics studyof 23 Aspergillus species from section Flavi.</title>
        <authorList>
            <consortium name="DOE Joint Genome Institute"/>
            <person name="Kjaerbolling I."/>
            <person name="Vesth T."/>
            <person name="Frisvad J.C."/>
            <person name="Nybo J.L."/>
            <person name="Theobald S."/>
            <person name="Kildgaard S."/>
            <person name="Isbrandt T."/>
            <person name="Kuo A."/>
            <person name="Sato A."/>
            <person name="Lyhne E.K."/>
            <person name="Kogle M.E."/>
            <person name="Wiebenga A."/>
            <person name="Kun R.S."/>
            <person name="Lubbers R.J."/>
            <person name="Makela M.R."/>
            <person name="Barry K."/>
            <person name="Chovatia M."/>
            <person name="Clum A."/>
            <person name="Daum C."/>
            <person name="Haridas S."/>
            <person name="He G."/>
            <person name="LaButti K."/>
            <person name="Lipzen A."/>
            <person name="Mondo S."/>
            <person name="Riley R."/>
            <person name="Salamov A."/>
            <person name="Simmons B.A."/>
            <person name="Magnuson J.K."/>
            <person name="Henrissat B."/>
            <person name="Mortensen U.H."/>
            <person name="Larsen T.O."/>
            <person name="Devries R.P."/>
            <person name="Grigoriev I.V."/>
            <person name="Machida M."/>
            <person name="Baker S.E."/>
            <person name="Andersen M.R."/>
        </authorList>
    </citation>
    <scope>NUCLEOTIDE SEQUENCE [LARGE SCALE GENOMIC DNA]</scope>
    <source>
        <strain evidence="4">CBS 553.77</strain>
    </source>
</reference>
<protein>
    <recommendedName>
        <fullName evidence="5">Extracellular membrane protein CFEM domain-containing protein</fullName>
    </recommendedName>
</protein>
<feature type="compositionally biased region" description="Low complexity" evidence="1">
    <location>
        <begin position="112"/>
        <end position="136"/>
    </location>
</feature>
<dbReference type="EMBL" id="ML739110">
    <property type="protein sequence ID" value="KAE8353036.1"/>
    <property type="molecule type" value="Genomic_DNA"/>
</dbReference>
<evidence type="ECO:0008006" key="5">
    <source>
        <dbReference type="Google" id="ProtNLM"/>
    </source>
</evidence>
<accession>A0A5N6Z832</accession>
<organism evidence="3 4">
    <name type="scientific">Aspergillus coremiiformis</name>
    <dbReference type="NCBI Taxonomy" id="138285"/>
    <lineage>
        <taxon>Eukaryota</taxon>
        <taxon>Fungi</taxon>
        <taxon>Dikarya</taxon>
        <taxon>Ascomycota</taxon>
        <taxon>Pezizomycotina</taxon>
        <taxon>Eurotiomycetes</taxon>
        <taxon>Eurotiomycetidae</taxon>
        <taxon>Eurotiales</taxon>
        <taxon>Aspergillaceae</taxon>
        <taxon>Aspergillus</taxon>
        <taxon>Aspergillus subgen. Circumdati</taxon>
    </lineage>
</organism>
<keyword evidence="2" id="KW-0732">Signal</keyword>
<sequence>MKFNVLVLTSLVALTAAQSGSTTTNSAPTTTVSLSPEQSCAKNCADTDLCCIAGCFKVPCPNGSQANDTNNCVAACPQGTGTPADNQRYISCQNSCFSNHFFPLTATGGSGASQTSASNSDATTTGKDSSSTGSSGQYHPGDLSIFSR</sequence>
<dbReference type="AlphaFoldDB" id="A0A5N6Z832"/>
<gene>
    <name evidence="3" type="ORF">BDV28DRAFT_134007</name>
</gene>
<feature type="region of interest" description="Disordered" evidence="1">
    <location>
        <begin position="108"/>
        <end position="148"/>
    </location>
</feature>
<evidence type="ECO:0000313" key="4">
    <source>
        <dbReference type="Proteomes" id="UP000327118"/>
    </source>
</evidence>
<evidence type="ECO:0000313" key="3">
    <source>
        <dbReference type="EMBL" id="KAE8353036.1"/>
    </source>
</evidence>
<proteinExistence type="predicted"/>